<dbReference type="EMBL" id="AMZH03001863">
    <property type="protein sequence ID" value="RRT77696.1"/>
    <property type="molecule type" value="Genomic_DNA"/>
</dbReference>
<evidence type="ECO:0000313" key="2">
    <source>
        <dbReference type="EMBL" id="RRT77696.1"/>
    </source>
</evidence>
<proteinExistence type="predicted"/>
<organism evidence="2 3">
    <name type="scientific">Ensete ventricosum</name>
    <name type="common">Abyssinian banana</name>
    <name type="synonym">Musa ensete</name>
    <dbReference type="NCBI Taxonomy" id="4639"/>
    <lineage>
        <taxon>Eukaryota</taxon>
        <taxon>Viridiplantae</taxon>
        <taxon>Streptophyta</taxon>
        <taxon>Embryophyta</taxon>
        <taxon>Tracheophyta</taxon>
        <taxon>Spermatophyta</taxon>
        <taxon>Magnoliopsida</taxon>
        <taxon>Liliopsida</taxon>
        <taxon>Zingiberales</taxon>
        <taxon>Musaceae</taxon>
        <taxon>Ensete</taxon>
    </lineage>
</organism>
<reference evidence="2 3" key="1">
    <citation type="journal article" date="2014" name="Agronomy (Basel)">
        <title>A Draft Genome Sequence for Ensete ventricosum, the Drought-Tolerant Tree Against Hunger.</title>
        <authorList>
            <person name="Harrison J."/>
            <person name="Moore K.A."/>
            <person name="Paszkiewicz K."/>
            <person name="Jones T."/>
            <person name="Grant M."/>
            <person name="Ambacheew D."/>
            <person name="Muzemil S."/>
            <person name="Studholme D.J."/>
        </authorList>
    </citation>
    <scope>NUCLEOTIDE SEQUENCE [LARGE SCALE GENOMIC DNA]</scope>
</reference>
<keyword evidence="1" id="KW-0732">Signal</keyword>
<dbReference type="AlphaFoldDB" id="A0A427AN96"/>
<gene>
    <name evidence="2" type="ORF">B296_00006759</name>
</gene>
<dbReference type="Proteomes" id="UP000287651">
    <property type="component" value="Unassembled WGS sequence"/>
</dbReference>
<comment type="caution">
    <text evidence="2">The sequence shown here is derived from an EMBL/GenBank/DDBJ whole genome shotgun (WGS) entry which is preliminary data.</text>
</comment>
<feature type="chain" id="PRO_5019034517" description="Secreted protein" evidence="1">
    <location>
        <begin position="27"/>
        <end position="137"/>
    </location>
</feature>
<evidence type="ECO:0000256" key="1">
    <source>
        <dbReference type="SAM" id="SignalP"/>
    </source>
</evidence>
<protein>
    <recommendedName>
        <fullName evidence="4">Secreted protein</fullName>
    </recommendedName>
</protein>
<feature type="signal peptide" evidence="1">
    <location>
        <begin position="1"/>
        <end position="26"/>
    </location>
</feature>
<accession>A0A427AN96</accession>
<evidence type="ECO:0000313" key="3">
    <source>
        <dbReference type="Proteomes" id="UP000287651"/>
    </source>
</evidence>
<evidence type="ECO:0008006" key="4">
    <source>
        <dbReference type="Google" id="ProtNLM"/>
    </source>
</evidence>
<sequence>MTSSSAASRKVVVLLFFRFLHRSLKSWWNGKSTPRPVSSTRSPITSKGWGLVFISPSSCLDPPLDSFFSFFPLKVGDRGDRSAWHAVCQREVPAAGRFPGALSHGSSTGKEIVESSWSFFCILRLFIRTSIATGTYV</sequence>
<name>A0A427AN96_ENSVE</name>